<organism evidence="1 2">
    <name type="scientific">Elysia marginata</name>
    <dbReference type="NCBI Taxonomy" id="1093978"/>
    <lineage>
        <taxon>Eukaryota</taxon>
        <taxon>Metazoa</taxon>
        <taxon>Spiralia</taxon>
        <taxon>Lophotrochozoa</taxon>
        <taxon>Mollusca</taxon>
        <taxon>Gastropoda</taxon>
        <taxon>Heterobranchia</taxon>
        <taxon>Euthyneura</taxon>
        <taxon>Panpulmonata</taxon>
        <taxon>Sacoglossa</taxon>
        <taxon>Placobranchoidea</taxon>
        <taxon>Plakobranchidae</taxon>
        <taxon>Elysia</taxon>
    </lineage>
</organism>
<proteinExistence type="predicted"/>
<accession>A0AAV4JBT7</accession>
<dbReference type="EMBL" id="BMAT01013766">
    <property type="protein sequence ID" value="GFS19750.1"/>
    <property type="molecule type" value="Genomic_DNA"/>
</dbReference>
<name>A0AAV4JBT7_9GAST</name>
<dbReference type="Proteomes" id="UP000762676">
    <property type="component" value="Unassembled WGS sequence"/>
</dbReference>
<protein>
    <submittedName>
        <fullName evidence="1">Uncharacterized protein</fullName>
    </submittedName>
</protein>
<evidence type="ECO:0000313" key="1">
    <source>
        <dbReference type="EMBL" id="GFS19750.1"/>
    </source>
</evidence>
<dbReference type="AlphaFoldDB" id="A0AAV4JBT7"/>
<reference evidence="1 2" key="1">
    <citation type="journal article" date="2021" name="Elife">
        <title>Chloroplast acquisition without the gene transfer in kleptoplastic sea slugs, Plakobranchus ocellatus.</title>
        <authorList>
            <person name="Maeda T."/>
            <person name="Takahashi S."/>
            <person name="Yoshida T."/>
            <person name="Shimamura S."/>
            <person name="Takaki Y."/>
            <person name="Nagai Y."/>
            <person name="Toyoda A."/>
            <person name="Suzuki Y."/>
            <person name="Arimoto A."/>
            <person name="Ishii H."/>
            <person name="Satoh N."/>
            <person name="Nishiyama T."/>
            <person name="Hasebe M."/>
            <person name="Maruyama T."/>
            <person name="Minagawa J."/>
            <person name="Obokata J."/>
            <person name="Shigenobu S."/>
        </authorList>
    </citation>
    <scope>NUCLEOTIDE SEQUENCE [LARGE SCALE GENOMIC DNA]</scope>
</reference>
<sequence>MSLGTFSKSGRLRDCTEGRMRSVPASLALLLRINVTEDVLEEGLHVRAAAYVLTEQRLEHPAVSAKQGGQTHEQTRVVHRVTWPGHTDMLVQQLLDHRVESVNGGRIGKARVTCEKDTWMGLVYTAISSGWTQRRARLESREAVPLAVVFPPLPRPDNHRLNVMTGRVLRSTPLAVIRLWPGQQALKLDAQGFAEFRANQARWWEPISCTIDTGTICTTPKHLLNNGANSGKSPWLPRIISGGGWDANSNISHGDKIRTIGEQCIRRKRGKKPRTETKIAAHRTDYRQQLAKEWLQTRPDHTRHVHTGGLLTPGEASAGAALVQVYVFGLDCLAWMTSAETDLEGPKTWERRLLGQVNGYWAKP</sequence>
<comment type="caution">
    <text evidence="1">The sequence shown here is derived from an EMBL/GenBank/DDBJ whole genome shotgun (WGS) entry which is preliminary data.</text>
</comment>
<keyword evidence="2" id="KW-1185">Reference proteome</keyword>
<evidence type="ECO:0000313" key="2">
    <source>
        <dbReference type="Proteomes" id="UP000762676"/>
    </source>
</evidence>
<gene>
    <name evidence="1" type="ORF">ElyMa_006881500</name>
</gene>